<name>A0A4Y7SIQ2_COPMI</name>
<feature type="region of interest" description="Disordered" evidence="1">
    <location>
        <begin position="44"/>
        <end position="66"/>
    </location>
</feature>
<gene>
    <name evidence="2" type="ORF">FA13DRAFT_1741873</name>
</gene>
<reference evidence="2 3" key="1">
    <citation type="journal article" date="2019" name="Nat. Ecol. Evol.">
        <title>Megaphylogeny resolves global patterns of mushroom evolution.</title>
        <authorList>
            <person name="Varga T."/>
            <person name="Krizsan K."/>
            <person name="Foldi C."/>
            <person name="Dima B."/>
            <person name="Sanchez-Garcia M."/>
            <person name="Sanchez-Ramirez S."/>
            <person name="Szollosi G.J."/>
            <person name="Szarkandi J.G."/>
            <person name="Papp V."/>
            <person name="Albert L."/>
            <person name="Andreopoulos W."/>
            <person name="Angelini C."/>
            <person name="Antonin V."/>
            <person name="Barry K.W."/>
            <person name="Bougher N.L."/>
            <person name="Buchanan P."/>
            <person name="Buyck B."/>
            <person name="Bense V."/>
            <person name="Catcheside P."/>
            <person name="Chovatia M."/>
            <person name="Cooper J."/>
            <person name="Damon W."/>
            <person name="Desjardin D."/>
            <person name="Finy P."/>
            <person name="Geml J."/>
            <person name="Haridas S."/>
            <person name="Hughes K."/>
            <person name="Justo A."/>
            <person name="Karasinski D."/>
            <person name="Kautmanova I."/>
            <person name="Kiss B."/>
            <person name="Kocsube S."/>
            <person name="Kotiranta H."/>
            <person name="LaButti K.M."/>
            <person name="Lechner B.E."/>
            <person name="Liimatainen K."/>
            <person name="Lipzen A."/>
            <person name="Lukacs Z."/>
            <person name="Mihaltcheva S."/>
            <person name="Morgado L.N."/>
            <person name="Niskanen T."/>
            <person name="Noordeloos M.E."/>
            <person name="Ohm R.A."/>
            <person name="Ortiz-Santana B."/>
            <person name="Ovrebo C."/>
            <person name="Racz N."/>
            <person name="Riley R."/>
            <person name="Savchenko A."/>
            <person name="Shiryaev A."/>
            <person name="Soop K."/>
            <person name="Spirin V."/>
            <person name="Szebenyi C."/>
            <person name="Tomsovsky M."/>
            <person name="Tulloss R.E."/>
            <person name="Uehling J."/>
            <person name="Grigoriev I.V."/>
            <person name="Vagvolgyi C."/>
            <person name="Papp T."/>
            <person name="Martin F.M."/>
            <person name="Miettinen O."/>
            <person name="Hibbett D.S."/>
            <person name="Nagy L.G."/>
        </authorList>
    </citation>
    <scope>NUCLEOTIDE SEQUENCE [LARGE SCALE GENOMIC DNA]</scope>
    <source>
        <strain evidence="2 3">FP101781</strain>
    </source>
</reference>
<organism evidence="2 3">
    <name type="scientific">Coprinellus micaceus</name>
    <name type="common">Glistening ink-cap mushroom</name>
    <name type="synonym">Coprinus micaceus</name>
    <dbReference type="NCBI Taxonomy" id="71717"/>
    <lineage>
        <taxon>Eukaryota</taxon>
        <taxon>Fungi</taxon>
        <taxon>Dikarya</taxon>
        <taxon>Basidiomycota</taxon>
        <taxon>Agaricomycotina</taxon>
        <taxon>Agaricomycetes</taxon>
        <taxon>Agaricomycetidae</taxon>
        <taxon>Agaricales</taxon>
        <taxon>Agaricineae</taxon>
        <taxon>Psathyrellaceae</taxon>
        <taxon>Coprinellus</taxon>
    </lineage>
</organism>
<dbReference type="Proteomes" id="UP000298030">
    <property type="component" value="Unassembled WGS sequence"/>
</dbReference>
<sequence length="66" mass="7561">MALVSPSLLHRSSTDHDTTCLIDRLLGIALRYRAYSLLNPRSFRSHPHAMHRPAQPFKTPKSHLSR</sequence>
<keyword evidence="3" id="KW-1185">Reference proteome</keyword>
<comment type="caution">
    <text evidence="2">The sequence shown here is derived from an EMBL/GenBank/DDBJ whole genome shotgun (WGS) entry which is preliminary data.</text>
</comment>
<evidence type="ECO:0000313" key="3">
    <source>
        <dbReference type="Proteomes" id="UP000298030"/>
    </source>
</evidence>
<evidence type="ECO:0000313" key="2">
    <source>
        <dbReference type="EMBL" id="TEB21464.1"/>
    </source>
</evidence>
<dbReference type="EMBL" id="QPFP01000110">
    <property type="protein sequence ID" value="TEB21464.1"/>
    <property type="molecule type" value="Genomic_DNA"/>
</dbReference>
<accession>A0A4Y7SIQ2</accession>
<evidence type="ECO:0000256" key="1">
    <source>
        <dbReference type="SAM" id="MobiDB-lite"/>
    </source>
</evidence>
<protein>
    <submittedName>
        <fullName evidence="2">Uncharacterized protein</fullName>
    </submittedName>
</protein>
<dbReference type="AlphaFoldDB" id="A0A4Y7SIQ2"/>
<proteinExistence type="predicted"/>